<dbReference type="Pfam" id="PF05368">
    <property type="entry name" value="NmrA"/>
    <property type="match status" value="1"/>
</dbReference>
<dbReference type="Gene3D" id="3.90.25.10">
    <property type="entry name" value="UDP-galactose 4-epimerase, domain 1"/>
    <property type="match status" value="1"/>
</dbReference>
<sequence length="283" mass="31571">MDEREEKSKILIIGGTGRVGSLIVRASIKASHPTFLLVRPSTIVLDSWKSKLVNSFKREGATILYGDLGDYDSLIRAIKQVDVVISAVGHEGRSEVKGQLMLLDAIQQAGNVKRFYPSEFGNDLEQVRLVEPAKSMLAHKLVLRQAMREKGIPHTIVFNFFFHGFYLPRLGQAEATSAHTDGKVFISGDGNTKAIFVNEVDVAKYTIRSVDDPVTLNKVLYVRPPANFYTLNELVSLWEEKNGKKLERIYTNLEIDPVVGVEASVLYAGLKYITVDEFLSNLV</sequence>
<evidence type="ECO:0000313" key="5">
    <source>
        <dbReference type="Proteomes" id="UP000734854"/>
    </source>
</evidence>
<keyword evidence="5" id="KW-1185">Reference proteome</keyword>
<evidence type="ECO:0000259" key="3">
    <source>
        <dbReference type="Pfam" id="PF05368"/>
    </source>
</evidence>
<accession>A0A8J5M6J9</accession>
<dbReference type="GO" id="GO:0016491">
    <property type="term" value="F:oxidoreductase activity"/>
    <property type="evidence" value="ECO:0007669"/>
    <property type="project" value="UniProtKB-KW"/>
</dbReference>
<dbReference type="InterPro" id="IPR045312">
    <property type="entry name" value="PCBER-like"/>
</dbReference>
<feature type="domain" description="NmrA-like" evidence="3">
    <location>
        <begin position="6"/>
        <end position="252"/>
    </location>
</feature>
<dbReference type="EMBL" id="JACMSC010000001">
    <property type="protein sequence ID" value="KAG6535365.1"/>
    <property type="molecule type" value="Genomic_DNA"/>
</dbReference>
<dbReference type="CDD" id="cd05259">
    <property type="entry name" value="PCBER_SDR_a"/>
    <property type="match status" value="1"/>
</dbReference>
<dbReference type="SUPFAM" id="SSF51735">
    <property type="entry name" value="NAD(P)-binding Rossmann-fold domains"/>
    <property type="match status" value="1"/>
</dbReference>
<dbReference type="InterPro" id="IPR008030">
    <property type="entry name" value="NmrA-like"/>
</dbReference>
<comment type="caution">
    <text evidence="4">The sequence shown here is derived from an EMBL/GenBank/DDBJ whole genome shotgun (WGS) entry which is preliminary data.</text>
</comment>
<dbReference type="Proteomes" id="UP000734854">
    <property type="component" value="Unassembled WGS sequence"/>
</dbReference>
<dbReference type="PANTHER" id="PTHR43349">
    <property type="entry name" value="PINORESINOL REDUCTASE-RELATED"/>
    <property type="match status" value="1"/>
</dbReference>
<gene>
    <name evidence="4" type="ORF">ZIOFF_000331</name>
</gene>
<evidence type="ECO:0000256" key="1">
    <source>
        <dbReference type="ARBA" id="ARBA00022857"/>
    </source>
</evidence>
<name>A0A8J5M6J9_ZINOF</name>
<dbReference type="InterPro" id="IPR036291">
    <property type="entry name" value="NAD(P)-bd_dom_sf"/>
</dbReference>
<dbReference type="Gene3D" id="3.40.50.720">
    <property type="entry name" value="NAD(P)-binding Rossmann-like Domain"/>
    <property type="match status" value="1"/>
</dbReference>
<protein>
    <recommendedName>
        <fullName evidence="3">NmrA-like domain-containing protein</fullName>
    </recommendedName>
</protein>
<evidence type="ECO:0000313" key="4">
    <source>
        <dbReference type="EMBL" id="KAG6535365.1"/>
    </source>
</evidence>
<proteinExistence type="predicted"/>
<dbReference type="PANTHER" id="PTHR43349:SF30">
    <property type="entry name" value="NMRA-LIKE DOMAIN-CONTAINING PROTEIN"/>
    <property type="match status" value="1"/>
</dbReference>
<keyword evidence="1" id="KW-0521">NADP</keyword>
<evidence type="ECO:0000256" key="2">
    <source>
        <dbReference type="ARBA" id="ARBA00023002"/>
    </source>
</evidence>
<keyword evidence="2" id="KW-0560">Oxidoreductase</keyword>
<reference evidence="4 5" key="1">
    <citation type="submission" date="2020-08" db="EMBL/GenBank/DDBJ databases">
        <title>Plant Genome Project.</title>
        <authorList>
            <person name="Zhang R.-G."/>
        </authorList>
    </citation>
    <scope>NUCLEOTIDE SEQUENCE [LARGE SCALE GENOMIC DNA]</scope>
    <source>
        <tissue evidence="4">Rhizome</tissue>
    </source>
</reference>
<organism evidence="4 5">
    <name type="scientific">Zingiber officinale</name>
    <name type="common">Ginger</name>
    <name type="synonym">Amomum zingiber</name>
    <dbReference type="NCBI Taxonomy" id="94328"/>
    <lineage>
        <taxon>Eukaryota</taxon>
        <taxon>Viridiplantae</taxon>
        <taxon>Streptophyta</taxon>
        <taxon>Embryophyta</taxon>
        <taxon>Tracheophyta</taxon>
        <taxon>Spermatophyta</taxon>
        <taxon>Magnoliopsida</taxon>
        <taxon>Liliopsida</taxon>
        <taxon>Zingiberales</taxon>
        <taxon>Zingiberaceae</taxon>
        <taxon>Zingiber</taxon>
    </lineage>
</organism>
<dbReference type="InterPro" id="IPR050608">
    <property type="entry name" value="NmrA-type/Isoflavone_red_sf"/>
</dbReference>
<dbReference type="AlphaFoldDB" id="A0A8J5M6J9"/>